<gene>
    <name evidence="2" type="ORF">AVEN_193136_1</name>
</gene>
<keyword evidence="3" id="KW-1185">Reference proteome</keyword>
<evidence type="ECO:0000313" key="2">
    <source>
        <dbReference type="EMBL" id="GBL85679.1"/>
    </source>
</evidence>
<dbReference type="EMBL" id="BGPR01000044">
    <property type="protein sequence ID" value="GBL85679.1"/>
    <property type="molecule type" value="Genomic_DNA"/>
</dbReference>
<accession>A0A4Y2B2I3</accession>
<evidence type="ECO:0000256" key="1">
    <source>
        <dbReference type="SAM" id="MobiDB-lite"/>
    </source>
</evidence>
<dbReference type="AlphaFoldDB" id="A0A4Y2B2I3"/>
<organism evidence="2 3">
    <name type="scientific">Araneus ventricosus</name>
    <name type="common">Orbweaver spider</name>
    <name type="synonym">Epeira ventricosa</name>
    <dbReference type="NCBI Taxonomy" id="182803"/>
    <lineage>
        <taxon>Eukaryota</taxon>
        <taxon>Metazoa</taxon>
        <taxon>Ecdysozoa</taxon>
        <taxon>Arthropoda</taxon>
        <taxon>Chelicerata</taxon>
        <taxon>Arachnida</taxon>
        <taxon>Araneae</taxon>
        <taxon>Araneomorphae</taxon>
        <taxon>Entelegynae</taxon>
        <taxon>Araneoidea</taxon>
        <taxon>Araneidae</taxon>
        <taxon>Araneus</taxon>
    </lineage>
</organism>
<protein>
    <submittedName>
        <fullName evidence="2">Uncharacterized protein</fullName>
    </submittedName>
</protein>
<name>A0A4Y2B2I3_ARAVE</name>
<dbReference type="Proteomes" id="UP000499080">
    <property type="component" value="Unassembled WGS sequence"/>
</dbReference>
<sequence>MRKTPPELAPPLQTSAPHQREGVWPPLYDLTCNRPNIRRICSGIGSGFEPGTLRPRSQAGHRFRYHTGKRDCLLIRQVLISIFEVPPGWERECWACVTRPHSFSPSENDALLQIARATPGHVASTIINFHLTYGEESFEFGLTTPR</sequence>
<proteinExistence type="predicted"/>
<evidence type="ECO:0000313" key="3">
    <source>
        <dbReference type="Proteomes" id="UP000499080"/>
    </source>
</evidence>
<feature type="region of interest" description="Disordered" evidence="1">
    <location>
        <begin position="1"/>
        <end position="20"/>
    </location>
</feature>
<reference evidence="2 3" key="1">
    <citation type="journal article" date="2019" name="Sci. Rep.">
        <title>Orb-weaving spider Araneus ventricosus genome elucidates the spidroin gene catalogue.</title>
        <authorList>
            <person name="Kono N."/>
            <person name="Nakamura H."/>
            <person name="Ohtoshi R."/>
            <person name="Moran D.A.P."/>
            <person name="Shinohara A."/>
            <person name="Yoshida Y."/>
            <person name="Fujiwara M."/>
            <person name="Mori M."/>
            <person name="Tomita M."/>
            <person name="Arakawa K."/>
        </authorList>
    </citation>
    <scope>NUCLEOTIDE SEQUENCE [LARGE SCALE GENOMIC DNA]</scope>
</reference>
<comment type="caution">
    <text evidence="2">The sequence shown here is derived from an EMBL/GenBank/DDBJ whole genome shotgun (WGS) entry which is preliminary data.</text>
</comment>